<proteinExistence type="predicted"/>
<feature type="domain" description="DUF2231" evidence="2">
    <location>
        <begin position="14"/>
        <end position="135"/>
    </location>
</feature>
<evidence type="ECO:0000256" key="1">
    <source>
        <dbReference type="SAM" id="Phobius"/>
    </source>
</evidence>
<dbReference type="STRING" id="989370.AOQ71_10595"/>
<evidence type="ECO:0000259" key="2">
    <source>
        <dbReference type="Pfam" id="PF09990"/>
    </source>
</evidence>
<dbReference type="OrthoDB" id="2873672at2"/>
<dbReference type="Pfam" id="PF09990">
    <property type="entry name" value="DUF2231"/>
    <property type="match status" value="1"/>
</dbReference>
<keyword evidence="1" id="KW-1133">Transmembrane helix</keyword>
<feature type="transmembrane region" description="Helical" evidence="1">
    <location>
        <begin position="111"/>
        <end position="131"/>
    </location>
</feature>
<keyword evidence="1" id="KW-0472">Membrane</keyword>
<evidence type="ECO:0000313" key="3">
    <source>
        <dbReference type="EMBL" id="KRQ14869.1"/>
    </source>
</evidence>
<reference evidence="3 4" key="1">
    <citation type="submission" date="2015-09" db="EMBL/GenBank/DDBJ databases">
        <title>Draft Genome Sequence of Bradyrhizobium manausense Strain BR 3351T, a Novel Symbiotic Nitrogen-Fixing Alphaproteobacterium Isolated from Brazilian Amazon Rain Forest.</title>
        <authorList>
            <person name="De Araujo J.L."/>
            <person name="Zilli J.E."/>
        </authorList>
    </citation>
    <scope>NUCLEOTIDE SEQUENCE [LARGE SCALE GENOMIC DNA]</scope>
    <source>
        <strain evidence="3 4">BR3351</strain>
    </source>
</reference>
<keyword evidence="1" id="KW-0812">Transmembrane</keyword>
<dbReference type="EMBL" id="LJYG01000045">
    <property type="protein sequence ID" value="KRQ14869.1"/>
    <property type="molecule type" value="Genomic_DNA"/>
</dbReference>
<feature type="transmembrane region" description="Helical" evidence="1">
    <location>
        <begin position="49"/>
        <end position="68"/>
    </location>
</feature>
<name>A0A0R3E6E0_9BRAD</name>
<feature type="transmembrane region" description="Helical" evidence="1">
    <location>
        <begin position="80"/>
        <end position="99"/>
    </location>
</feature>
<protein>
    <recommendedName>
        <fullName evidence="2">DUF2231 domain-containing protein</fullName>
    </recommendedName>
</protein>
<keyword evidence="4" id="KW-1185">Reference proteome</keyword>
<sequence>MSRLAPGAAPRSLLHPGFIGAGSTLLIAGLATDIMYWNTSNWQWANSSTWLIAAGLVLALFATIILIIDFLTSRAGRINWIPFLLVAAAALLSLVNVFVHSRDAWTSVVPQGISLSAIVTILLLMAAATGWKVTTVRTTATGDSL</sequence>
<accession>A0A0R3E6E0</accession>
<gene>
    <name evidence="3" type="ORF">AOQ71_10595</name>
</gene>
<feature type="transmembrane region" description="Helical" evidence="1">
    <location>
        <begin position="12"/>
        <end position="37"/>
    </location>
</feature>
<comment type="caution">
    <text evidence="3">The sequence shown here is derived from an EMBL/GenBank/DDBJ whole genome shotgun (WGS) entry which is preliminary data.</text>
</comment>
<dbReference type="AlphaFoldDB" id="A0A0R3E6E0"/>
<dbReference type="Proteomes" id="UP000051936">
    <property type="component" value="Unassembled WGS sequence"/>
</dbReference>
<organism evidence="3 4">
    <name type="scientific">Bradyrhizobium manausense</name>
    <dbReference type="NCBI Taxonomy" id="989370"/>
    <lineage>
        <taxon>Bacteria</taxon>
        <taxon>Pseudomonadati</taxon>
        <taxon>Pseudomonadota</taxon>
        <taxon>Alphaproteobacteria</taxon>
        <taxon>Hyphomicrobiales</taxon>
        <taxon>Nitrobacteraceae</taxon>
        <taxon>Bradyrhizobium</taxon>
    </lineage>
</organism>
<dbReference type="InterPro" id="IPR019251">
    <property type="entry name" value="DUF2231_TM"/>
</dbReference>
<evidence type="ECO:0000313" key="4">
    <source>
        <dbReference type="Proteomes" id="UP000051936"/>
    </source>
</evidence>